<evidence type="ECO:0000256" key="6">
    <source>
        <dbReference type="SAM" id="Phobius"/>
    </source>
</evidence>
<feature type="transmembrane region" description="Helical" evidence="6">
    <location>
        <begin position="198"/>
        <end position="217"/>
    </location>
</feature>
<dbReference type="PANTHER" id="PTHR12778">
    <property type="entry name" value="SOLUTE CARRIER FAMILY 33 ACETYL-COA TRANSPORTER -RELATED"/>
    <property type="match status" value="1"/>
</dbReference>
<feature type="transmembrane region" description="Helical" evidence="6">
    <location>
        <begin position="123"/>
        <end position="145"/>
    </location>
</feature>
<dbReference type="EMBL" id="JACCKB010000046">
    <property type="protein sequence ID" value="NYZ68638.1"/>
    <property type="molecule type" value="Genomic_DNA"/>
</dbReference>
<dbReference type="SUPFAM" id="SSF103473">
    <property type="entry name" value="MFS general substrate transporter"/>
    <property type="match status" value="1"/>
</dbReference>
<keyword evidence="4 6" id="KW-1133">Transmembrane helix</keyword>
<feature type="transmembrane region" description="Helical" evidence="6">
    <location>
        <begin position="53"/>
        <end position="71"/>
    </location>
</feature>
<evidence type="ECO:0000256" key="5">
    <source>
        <dbReference type="ARBA" id="ARBA00023136"/>
    </source>
</evidence>
<dbReference type="PROSITE" id="PS50850">
    <property type="entry name" value="MFS"/>
    <property type="match status" value="1"/>
</dbReference>
<dbReference type="AlphaFoldDB" id="A0A853IDL2"/>
<accession>A0A853IDL2</accession>
<comment type="subcellular location">
    <subcellularLocation>
        <location evidence="1">Membrane</location>
        <topology evidence="1">Multi-pass membrane protein</topology>
    </subcellularLocation>
</comment>
<dbReference type="GO" id="GO:0016020">
    <property type="term" value="C:membrane"/>
    <property type="evidence" value="ECO:0007669"/>
    <property type="project" value="UniProtKB-SubCell"/>
</dbReference>
<feature type="transmembrane region" description="Helical" evidence="6">
    <location>
        <begin position="20"/>
        <end position="41"/>
    </location>
</feature>
<dbReference type="Proteomes" id="UP000569732">
    <property type="component" value="Unassembled WGS sequence"/>
</dbReference>
<dbReference type="NCBIfam" id="TIGR00901">
    <property type="entry name" value="2A0125"/>
    <property type="match status" value="1"/>
</dbReference>
<feature type="transmembrane region" description="Helical" evidence="6">
    <location>
        <begin position="364"/>
        <end position="388"/>
    </location>
</feature>
<dbReference type="RefSeq" id="WP_180570639.1">
    <property type="nucleotide sequence ID" value="NZ_JACCKB010000046.1"/>
</dbReference>
<feature type="transmembrane region" description="Helical" evidence="6">
    <location>
        <begin position="92"/>
        <end position="111"/>
    </location>
</feature>
<sequence length="471" mass="50879">MQATLSKLLDTLAIYTQRRVITMLLLGFSSGLPFMLIFSSLSFWLREAGVDRASITLLSLTGLAFAFKFLWSPLVDKLSIPTLGQKCGQRRSWLLLCQLTILSCFLLMALQNPLASSGFPLEIMATLAVIAALSAATQDIVIDAYRIEMAEPELQGAMAAMYIGGYRVAIITGGAGTLGLAAWFSGDLTGYQYTAWQSTYLVMGSLMLIGVITTLLMPEPVRTVDQATVELEQKSNAFISRYLPGSSLLKQIITVFVSAIWDFIKRYGWQAVVILLLIGSYRIADIVMGVIANVFYVDMGFTKSEVATISKVYGVIMTLAGAALGGFIIKYVGVIKVLFIGAFMSAVTNLLFAALAHIGHDTSFLIFTISLDNLSSGLAQVAFIAYLSSLTNVSFSATQYALFSSLMLLFPKLIGGGSGWIVNQIGYSHFFTFTAILGIPVLVLVVIAGKVAPPDTTNKQDRDANSSLPIP</sequence>
<feature type="transmembrane region" description="Helical" evidence="6">
    <location>
        <begin position="166"/>
        <end position="186"/>
    </location>
</feature>
<dbReference type="InterPro" id="IPR036259">
    <property type="entry name" value="MFS_trans_sf"/>
</dbReference>
<dbReference type="InterPro" id="IPR004752">
    <property type="entry name" value="AmpG_permease/AT-1"/>
</dbReference>
<keyword evidence="5 6" id="KW-0472">Membrane</keyword>
<dbReference type="Pfam" id="PF07690">
    <property type="entry name" value="MFS_1"/>
    <property type="match status" value="1"/>
</dbReference>
<keyword evidence="3 6" id="KW-0812">Transmembrane</keyword>
<dbReference type="PANTHER" id="PTHR12778:SF10">
    <property type="entry name" value="MAJOR FACILITATOR SUPERFAMILY DOMAIN-CONTAINING PROTEIN 3"/>
    <property type="match status" value="1"/>
</dbReference>
<feature type="transmembrane region" description="Helical" evidence="6">
    <location>
        <begin position="271"/>
        <end position="292"/>
    </location>
</feature>
<organism evidence="8 9">
    <name type="scientific">Spartinivicinus marinus</name>
    <dbReference type="NCBI Taxonomy" id="2994442"/>
    <lineage>
        <taxon>Bacteria</taxon>
        <taxon>Pseudomonadati</taxon>
        <taxon>Pseudomonadota</taxon>
        <taxon>Gammaproteobacteria</taxon>
        <taxon>Oceanospirillales</taxon>
        <taxon>Zooshikellaceae</taxon>
        <taxon>Spartinivicinus</taxon>
    </lineage>
</organism>
<keyword evidence="2" id="KW-0813">Transport</keyword>
<dbReference type="InterPro" id="IPR011701">
    <property type="entry name" value="MFS"/>
</dbReference>
<comment type="caution">
    <text evidence="8">The sequence shown here is derived from an EMBL/GenBank/DDBJ whole genome shotgun (WGS) entry which is preliminary data.</text>
</comment>
<evidence type="ECO:0000256" key="3">
    <source>
        <dbReference type="ARBA" id="ARBA00022692"/>
    </source>
</evidence>
<feature type="transmembrane region" description="Helical" evidence="6">
    <location>
        <begin position="427"/>
        <end position="449"/>
    </location>
</feature>
<keyword evidence="9" id="KW-1185">Reference proteome</keyword>
<feature type="transmembrane region" description="Helical" evidence="6">
    <location>
        <begin position="400"/>
        <end position="421"/>
    </location>
</feature>
<evidence type="ECO:0000256" key="2">
    <source>
        <dbReference type="ARBA" id="ARBA00022448"/>
    </source>
</evidence>
<dbReference type="InterPro" id="IPR020846">
    <property type="entry name" value="MFS_dom"/>
</dbReference>
<dbReference type="GO" id="GO:0022857">
    <property type="term" value="F:transmembrane transporter activity"/>
    <property type="evidence" value="ECO:0007669"/>
    <property type="project" value="InterPro"/>
</dbReference>
<protein>
    <submittedName>
        <fullName evidence="8">MFS transporter</fullName>
    </submittedName>
</protein>
<gene>
    <name evidence="8" type="ORF">H0A36_21715</name>
</gene>
<name>A0A853IDL2_9GAMM</name>
<evidence type="ECO:0000256" key="4">
    <source>
        <dbReference type="ARBA" id="ARBA00022989"/>
    </source>
</evidence>
<reference evidence="8 9" key="1">
    <citation type="submission" date="2020-07" db="EMBL/GenBank/DDBJ databases">
        <title>Endozoicomonas sp. nov., isolated from sediment.</title>
        <authorList>
            <person name="Gu T."/>
        </authorList>
    </citation>
    <scope>NUCLEOTIDE SEQUENCE [LARGE SCALE GENOMIC DNA]</scope>
    <source>
        <strain evidence="8 9">SM1973</strain>
    </source>
</reference>
<feature type="transmembrane region" description="Helical" evidence="6">
    <location>
        <begin position="312"/>
        <end position="332"/>
    </location>
</feature>
<evidence type="ECO:0000313" key="8">
    <source>
        <dbReference type="EMBL" id="NYZ68638.1"/>
    </source>
</evidence>
<evidence type="ECO:0000259" key="7">
    <source>
        <dbReference type="PROSITE" id="PS50850"/>
    </source>
</evidence>
<evidence type="ECO:0000256" key="1">
    <source>
        <dbReference type="ARBA" id="ARBA00004141"/>
    </source>
</evidence>
<dbReference type="Gene3D" id="1.20.1250.20">
    <property type="entry name" value="MFS general substrate transporter like domains"/>
    <property type="match status" value="2"/>
</dbReference>
<proteinExistence type="predicted"/>
<feature type="transmembrane region" description="Helical" evidence="6">
    <location>
        <begin position="337"/>
        <end position="358"/>
    </location>
</feature>
<feature type="domain" description="Major facilitator superfamily (MFS) profile" evidence="7">
    <location>
        <begin position="19"/>
        <end position="452"/>
    </location>
</feature>
<evidence type="ECO:0000313" key="9">
    <source>
        <dbReference type="Proteomes" id="UP000569732"/>
    </source>
</evidence>